<dbReference type="Pfam" id="PF07963">
    <property type="entry name" value="N_methyl"/>
    <property type="match status" value="1"/>
</dbReference>
<feature type="transmembrane region" description="Helical" evidence="1">
    <location>
        <begin position="12"/>
        <end position="31"/>
    </location>
</feature>
<evidence type="ECO:0000313" key="3">
    <source>
        <dbReference type="Proteomes" id="UP000231382"/>
    </source>
</evidence>
<comment type="caution">
    <text evidence="2">The sequence shown here is derived from an EMBL/GenBank/DDBJ whole genome shotgun (WGS) entry which is preliminary data.</text>
</comment>
<keyword evidence="1" id="KW-0472">Membrane</keyword>
<reference evidence="3" key="1">
    <citation type="submission" date="2017-09" db="EMBL/GenBank/DDBJ databases">
        <title>Depth-based differentiation of microbial function through sediment-hosted aquifers and enrichment of novel symbionts in the deep terrestrial subsurface.</title>
        <authorList>
            <person name="Probst A.J."/>
            <person name="Ladd B."/>
            <person name="Jarett J.K."/>
            <person name="Geller-Mcgrath D.E."/>
            <person name="Sieber C.M.K."/>
            <person name="Emerson J.B."/>
            <person name="Anantharaman K."/>
            <person name="Thomas B.C."/>
            <person name="Malmstrom R."/>
            <person name="Stieglmeier M."/>
            <person name="Klingl A."/>
            <person name="Woyke T."/>
            <person name="Ryan C.M."/>
            <person name="Banfield J.F."/>
        </authorList>
    </citation>
    <scope>NUCLEOTIDE SEQUENCE [LARGE SCALE GENOMIC DNA]</scope>
</reference>
<dbReference type="EMBL" id="PEZW01000009">
    <property type="protein sequence ID" value="PIS07832.1"/>
    <property type="molecule type" value="Genomic_DNA"/>
</dbReference>
<proteinExistence type="predicted"/>
<organism evidence="2 3">
    <name type="scientific">Candidatus Berkelbacteria bacterium CG10_big_fil_rev_8_21_14_0_10_43_13</name>
    <dbReference type="NCBI Taxonomy" id="1974514"/>
    <lineage>
        <taxon>Bacteria</taxon>
        <taxon>Candidatus Berkelbacteria</taxon>
    </lineage>
</organism>
<evidence type="ECO:0000313" key="2">
    <source>
        <dbReference type="EMBL" id="PIS07832.1"/>
    </source>
</evidence>
<dbReference type="NCBIfam" id="TIGR02532">
    <property type="entry name" value="IV_pilin_GFxxxE"/>
    <property type="match status" value="1"/>
</dbReference>
<protein>
    <recommendedName>
        <fullName evidence="4">Type II secretion system protein GspH</fullName>
    </recommendedName>
</protein>
<dbReference type="AlphaFoldDB" id="A0A2H0W6X7"/>
<keyword evidence="1" id="KW-1133">Transmembrane helix</keyword>
<dbReference type="Proteomes" id="UP000231382">
    <property type="component" value="Unassembled WGS sequence"/>
</dbReference>
<evidence type="ECO:0008006" key="4">
    <source>
        <dbReference type="Google" id="ProtNLM"/>
    </source>
</evidence>
<name>A0A2H0W6X7_9BACT</name>
<dbReference type="SUPFAM" id="SSF54523">
    <property type="entry name" value="Pili subunits"/>
    <property type="match status" value="1"/>
</dbReference>
<gene>
    <name evidence="2" type="ORF">COT78_01175</name>
</gene>
<sequence length="174" mass="19212">MNYRCGYTLIELLVVIAIIGMTAVLALPAFAKYRDVTEFTQKTEEVKELFYSAQALANAPETTSVDTYRINFDTATKPHKFILVSCLNPSCSTSTTIRTVPLLDNETIPISGANKTIFGCSTTFSGGKPDSCVFGPKYLAQIIKFSDFGKNVKRVAKFTILNDPFRVKTEISDL</sequence>
<dbReference type="InterPro" id="IPR045584">
    <property type="entry name" value="Pilin-like"/>
</dbReference>
<evidence type="ECO:0000256" key="1">
    <source>
        <dbReference type="SAM" id="Phobius"/>
    </source>
</evidence>
<accession>A0A2H0W6X7</accession>
<dbReference type="InterPro" id="IPR012902">
    <property type="entry name" value="N_methyl_site"/>
</dbReference>
<dbReference type="Gene3D" id="3.30.700.10">
    <property type="entry name" value="Glycoprotein, Type 4 Pilin"/>
    <property type="match status" value="1"/>
</dbReference>
<keyword evidence="1" id="KW-0812">Transmembrane</keyword>